<proteinExistence type="predicted"/>
<gene>
    <name evidence="1" type="ORF">NPX13_g10182</name>
</gene>
<dbReference type="AlphaFoldDB" id="A0A9W8N511"/>
<protein>
    <submittedName>
        <fullName evidence="1">Uncharacterized protein</fullName>
    </submittedName>
</protein>
<name>A0A9W8N511_9PEZI</name>
<sequence length="103" mass="11502">MMEIGAWKTSDGGIRVVNNLRRFTQPEEESTQRLLTLQSALAIEIAARAKSASTNQRLDGPFAKEVQKYYPQENWHGGKVDDICVVVLVVSDISKTPEIQSKL</sequence>
<accession>A0A9W8N511</accession>
<keyword evidence="2" id="KW-1185">Reference proteome</keyword>
<dbReference type="EMBL" id="JANPWZ010002772">
    <property type="protein sequence ID" value="KAJ3556227.1"/>
    <property type="molecule type" value="Genomic_DNA"/>
</dbReference>
<dbReference type="Proteomes" id="UP001148614">
    <property type="component" value="Unassembled WGS sequence"/>
</dbReference>
<evidence type="ECO:0000313" key="1">
    <source>
        <dbReference type="EMBL" id="KAJ3556227.1"/>
    </source>
</evidence>
<organism evidence="1 2">
    <name type="scientific">Xylaria arbuscula</name>
    <dbReference type="NCBI Taxonomy" id="114810"/>
    <lineage>
        <taxon>Eukaryota</taxon>
        <taxon>Fungi</taxon>
        <taxon>Dikarya</taxon>
        <taxon>Ascomycota</taxon>
        <taxon>Pezizomycotina</taxon>
        <taxon>Sordariomycetes</taxon>
        <taxon>Xylariomycetidae</taxon>
        <taxon>Xylariales</taxon>
        <taxon>Xylariaceae</taxon>
        <taxon>Xylaria</taxon>
    </lineage>
</organism>
<reference evidence="1" key="1">
    <citation type="submission" date="2022-07" db="EMBL/GenBank/DDBJ databases">
        <title>Genome Sequence of Xylaria arbuscula.</title>
        <authorList>
            <person name="Buettner E."/>
        </authorList>
    </citation>
    <scope>NUCLEOTIDE SEQUENCE</scope>
    <source>
        <strain evidence="1">VT107</strain>
    </source>
</reference>
<dbReference type="VEuPathDB" id="FungiDB:F4678DRAFT_436443"/>
<comment type="caution">
    <text evidence="1">The sequence shown here is derived from an EMBL/GenBank/DDBJ whole genome shotgun (WGS) entry which is preliminary data.</text>
</comment>
<evidence type="ECO:0000313" key="2">
    <source>
        <dbReference type="Proteomes" id="UP001148614"/>
    </source>
</evidence>